<accession>A0A016TNW6</accession>
<keyword evidence="2" id="KW-1185">Reference proteome</keyword>
<protein>
    <submittedName>
        <fullName evidence="1">Uncharacterized protein</fullName>
    </submittedName>
</protein>
<comment type="caution">
    <text evidence="1">The sequence shown here is derived from an EMBL/GenBank/DDBJ whole genome shotgun (WGS) entry which is preliminary data.</text>
</comment>
<evidence type="ECO:0000313" key="1">
    <source>
        <dbReference type="EMBL" id="EYC04445.1"/>
    </source>
</evidence>
<proteinExistence type="predicted"/>
<dbReference type="EMBL" id="JARK01001423">
    <property type="protein sequence ID" value="EYC04445.1"/>
    <property type="molecule type" value="Genomic_DNA"/>
</dbReference>
<name>A0A016TNW6_9BILA</name>
<evidence type="ECO:0000313" key="2">
    <source>
        <dbReference type="Proteomes" id="UP000024635"/>
    </source>
</evidence>
<gene>
    <name evidence="1" type="primary">Acey_s0087.g2008</name>
    <name evidence="1" type="ORF">Y032_0087g2008</name>
</gene>
<sequence length="70" mass="7849">MQRVSGLCEDMVSLLISQNCGSIKFGFSFWIFSPQRKDLSTHCGLSIFLHSWSINVYASFGPVRAVVFCV</sequence>
<reference evidence="2" key="1">
    <citation type="journal article" date="2015" name="Nat. Genet.">
        <title>The genome and transcriptome of the zoonotic hookworm Ancylostoma ceylanicum identify infection-specific gene families.</title>
        <authorList>
            <person name="Schwarz E.M."/>
            <person name="Hu Y."/>
            <person name="Antoshechkin I."/>
            <person name="Miller M.M."/>
            <person name="Sternberg P.W."/>
            <person name="Aroian R.V."/>
        </authorList>
    </citation>
    <scope>NUCLEOTIDE SEQUENCE</scope>
    <source>
        <strain evidence="2">HY135</strain>
    </source>
</reference>
<dbReference type="Proteomes" id="UP000024635">
    <property type="component" value="Unassembled WGS sequence"/>
</dbReference>
<dbReference type="AlphaFoldDB" id="A0A016TNW6"/>
<organism evidence="1 2">
    <name type="scientific">Ancylostoma ceylanicum</name>
    <dbReference type="NCBI Taxonomy" id="53326"/>
    <lineage>
        <taxon>Eukaryota</taxon>
        <taxon>Metazoa</taxon>
        <taxon>Ecdysozoa</taxon>
        <taxon>Nematoda</taxon>
        <taxon>Chromadorea</taxon>
        <taxon>Rhabditida</taxon>
        <taxon>Rhabditina</taxon>
        <taxon>Rhabditomorpha</taxon>
        <taxon>Strongyloidea</taxon>
        <taxon>Ancylostomatidae</taxon>
        <taxon>Ancylostomatinae</taxon>
        <taxon>Ancylostoma</taxon>
    </lineage>
</organism>